<dbReference type="PANTHER" id="PTHR35789:SF1">
    <property type="entry name" value="SPORE GERMINATION PROTEIN B3"/>
    <property type="match status" value="1"/>
</dbReference>
<feature type="domain" description="Spore germination GerAC-like C-terminal" evidence="8">
    <location>
        <begin position="218"/>
        <end position="378"/>
    </location>
</feature>
<keyword evidence="3" id="KW-0309">Germination</keyword>
<evidence type="ECO:0000259" key="8">
    <source>
        <dbReference type="Pfam" id="PF05504"/>
    </source>
</evidence>
<sequence>MNARMPRHIGVVAGVALLAVLAGGCWDREEINQRTLVLALGLDRGPRPGMYTVSAQIAVPGGIPLGLGGGATGAGGQAKPPAMVIASTGHTVEEALFHLTRRVEWPMFLGHLRLVAISEEIARQGVRPILDTLRRDPQVRRLVWLVVTQGQARRLLEARSPLERVAVFFVANMLETLTRAGNMARIDLGEFGVRLANPGEDPTAPLLRVRGSDVQWRGIAVFSEDRMVGTLDPRETHLALSLRSGGPDRTEMELMVQGSRVRLRNFNRQTRIRPVPQRGQPRVSVRVQYEANVAEVEGPLQMSRPEVLHQIERIAASDQRARLHQALRHLQRLGADPLGYGEQFRAFAPQAWKQIEGTDYFRTLPVDIQVRVAIRRVGMVQK</sequence>
<dbReference type="EMBL" id="CP141615">
    <property type="protein sequence ID" value="WRP16109.1"/>
    <property type="molecule type" value="Genomic_DNA"/>
</dbReference>
<comment type="subcellular location">
    <subcellularLocation>
        <location evidence="1">Membrane</location>
        <topology evidence="1">Lipid-anchor</topology>
    </subcellularLocation>
</comment>
<organism evidence="10 11">
    <name type="scientific">Carboxydichorda subterranea</name>
    <dbReference type="NCBI Taxonomy" id="3109565"/>
    <lineage>
        <taxon>Bacteria</taxon>
        <taxon>Bacillati</taxon>
        <taxon>Bacillota</taxon>
        <taxon>Limnochordia</taxon>
        <taxon>Limnochordales</taxon>
        <taxon>Geochordaceae</taxon>
        <taxon>Carboxydichorda</taxon>
    </lineage>
</organism>
<evidence type="ECO:0000256" key="2">
    <source>
        <dbReference type="ARBA" id="ARBA00007886"/>
    </source>
</evidence>
<dbReference type="NCBIfam" id="TIGR02887">
    <property type="entry name" value="spore_ger_x_C"/>
    <property type="match status" value="1"/>
</dbReference>
<evidence type="ECO:0000313" key="11">
    <source>
        <dbReference type="Proteomes" id="UP001332192"/>
    </source>
</evidence>
<name>A0ABZ1BTP7_9FIRM</name>
<reference evidence="10 11" key="1">
    <citation type="journal article" date="2024" name="Front. Microbiol.">
        <title>Novel thermophilic genera Geochorda gen. nov. and Carboxydochorda gen. nov. from the deep terrestrial subsurface reveal the ecophysiological diversity in the class Limnochordia.</title>
        <authorList>
            <person name="Karnachuk O.V."/>
            <person name="Lukina A.P."/>
            <person name="Avakyan M.R."/>
            <person name="Kadnikov V.V."/>
            <person name="Begmatov S."/>
            <person name="Beletsky A.V."/>
            <person name="Vlasova K.G."/>
            <person name="Novikov A.A."/>
            <person name="Shcherbakova V.A."/>
            <person name="Mardanov A.V."/>
            <person name="Ravin N.V."/>
        </authorList>
    </citation>
    <scope>NUCLEOTIDE SEQUENCE [LARGE SCALE GENOMIC DNA]</scope>
    <source>
        <strain evidence="10 11">L945</strain>
    </source>
</reference>
<dbReference type="Gene3D" id="3.30.300.210">
    <property type="entry name" value="Nutrient germinant receptor protein C, domain 3"/>
    <property type="match status" value="1"/>
</dbReference>
<gene>
    <name evidence="10" type="ORF">U7230_08305</name>
</gene>
<evidence type="ECO:0000256" key="7">
    <source>
        <dbReference type="ARBA" id="ARBA00023288"/>
    </source>
</evidence>
<keyword evidence="4" id="KW-0732">Signal</keyword>
<feature type="domain" description="Spore germination protein N-terminal" evidence="9">
    <location>
        <begin position="27"/>
        <end position="208"/>
    </location>
</feature>
<evidence type="ECO:0000256" key="1">
    <source>
        <dbReference type="ARBA" id="ARBA00004635"/>
    </source>
</evidence>
<comment type="similarity">
    <text evidence="2">Belongs to the GerABKC lipoprotein family.</text>
</comment>
<evidence type="ECO:0000313" key="10">
    <source>
        <dbReference type="EMBL" id="WRP16109.1"/>
    </source>
</evidence>
<keyword evidence="11" id="KW-1185">Reference proteome</keyword>
<evidence type="ECO:0000256" key="3">
    <source>
        <dbReference type="ARBA" id="ARBA00022544"/>
    </source>
</evidence>
<dbReference type="InterPro" id="IPR038501">
    <property type="entry name" value="Spore_GerAC_C_sf"/>
</dbReference>
<evidence type="ECO:0000256" key="5">
    <source>
        <dbReference type="ARBA" id="ARBA00023136"/>
    </source>
</evidence>
<dbReference type="InterPro" id="IPR008844">
    <property type="entry name" value="Spore_GerAC-like"/>
</dbReference>
<keyword evidence="7" id="KW-0449">Lipoprotein</keyword>
<dbReference type="InterPro" id="IPR046953">
    <property type="entry name" value="Spore_GerAC-like_C"/>
</dbReference>
<evidence type="ECO:0000256" key="4">
    <source>
        <dbReference type="ARBA" id="ARBA00022729"/>
    </source>
</evidence>
<proteinExistence type="inferred from homology"/>
<keyword evidence="5" id="KW-0472">Membrane</keyword>
<dbReference type="Pfam" id="PF25198">
    <property type="entry name" value="Spore_GerAC_N"/>
    <property type="match status" value="1"/>
</dbReference>
<evidence type="ECO:0000256" key="6">
    <source>
        <dbReference type="ARBA" id="ARBA00023139"/>
    </source>
</evidence>
<dbReference type="RefSeq" id="WP_324715382.1">
    <property type="nucleotide sequence ID" value="NZ_CP141615.1"/>
</dbReference>
<accession>A0ABZ1BTP7</accession>
<dbReference type="Proteomes" id="UP001332192">
    <property type="component" value="Chromosome"/>
</dbReference>
<dbReference type="InterPro" id="IPR057336">
    <property type="entry name" value="GerAC_N"/>
</dbReference>
<dbReference type="PANTHER" id="PTHR35789">
    <property type="entry name" value="SPORE GERMINATION PROTEIN B3"/>
    <property type="match status" value="1"/>
</dbReference>
<protein>
    <submittedName>
        <fullName evidence="10">Ger(X)C family spore germination protein</fullName>
    </submittedName>
</protein>
<keyword evidence="6" id="KW-0564">Palmitate</keyword>
<dbReference type="Pfam" id="PF05504">
    <property type="entry name" value="Spore_GerAC"/>
    <property type="match status" value="1"/>
</dbReference>
<dbReference type="PROSITE" id="PS51257">
    <property type="entry name" value="PROKAR_LIPOPROTEIN"/>
    <property type="match status" value="1"/>
</dbReference>
<evidence type="ECO:0000259" key="9">
    <source>
        <dbReference type="Pfam" id="PF25198"/>
    </source>
</evidence>